<organism evidence="1 2">
    <name type="scientific">Hygrophoropsis aurantiaca</name>
    <dbReference type="NCBI Taxonomy" id="72124"/>
    <lineage>
        <taxon>Eukaryota</taxon>
        <taxon>Fungi</taxon>
        <taxon>Dikarya</taxon>
        <taxon>Basidiomycota</taxon>
        <taxon>Agaricomycotina</taxon>
        <taxon>Agaricomycetes</taxon>
        <taxon>Agaricomycetidae</taxon>
        <taxon>Boletales</taxon>
        <taxon>Coniophorineae</taxon>
        <taxon>Hygrophoropsidaceae</taxon>
        <taxon>Hygrophoropsis</taxon>
    </lineage>
</organism>
<proteinExistence type="predicted"/>
<dbReference type="EMBL" id="MU267615">
    <property type="protein sequence ID" value="KAH7914373.1"/>
    <property type="molecule type" value="Genomic_DNA"/>
</dbReference>
<dbReference type="Proteomes" id="UP000790377">
    <property type="component" value="Unassembled WGS sequence"/>
</dbReference>
<comment type="caution">
    <text evidence="1">The sequence shown here is derived from an EMBL/GenBank/DDBJ whole genome shotgun (WGS) entry which is preliminary data.</text>
</comment>
<gene>
    <name evidence="1" type="ORF">BJ138DRAFT_421340</name>
</gene>
<keyword evidence="2" id="KW-1185">Reference proteome</keyword>
<evidence type="ECO:0000313" key="2">
    <source>
        <dbReference type="Proteomes" id="UP000790377"/>
    </source>
</evidence>
<sequence>MFASEKNLSYIARKFSTGQSHDTDIGHLASLVKRQLLQSPSPSNASLKFTNLLSRLLDQVARPPSYEVAIVLIKNPVSLV</sequence>
<accession>A0ACB8AMY6</accession>
<name>A0ACB8AMY6_9AGAM</name>
<protein>
    <submittedName>
        <fullName evidence="1">Uncharacterized protein</fullName>
    </submittedName>
</protein>
<reference evidence="1" key="1">
    <citation type="journal article" date="2021" name="New Phytol.">
        <title>Evolutionary innovations through gain and loss of genes in the ectomycorrhizal Boletales.</title>
        <authorList>
            <person name="Wu G."/>
            <person name="Miyauchi S."/>
            <person name="Morin E."/>
            <person name="Kuo A."/>
            <person name="Drula E."/>
            <person name="Varga T."/>
            <person name="Kohler A."/>
            <person name="Feng B."/>
            <person name="Cao Y."/>
            <person name="Lipzen A."/>
            <person name="Daum C."/>
            <person name="Hundley H."/>
            <person name="Pangilinan J."/>
            <person name="Johnson J."/>
            <person name="Barry K."/>
            <person name="LaButti K."/>
            <person name="Ng V."/>
            <person name="Ahrendt S."/>
            <person name="Min B."/>
            <person name="Choi I.G."/>
            <person name="Park H."/>
            <person name="Plett J.M."/>
            <person name="Magnuson J."/>
            <person name="Spatafora J.W."/>
            <person name="Nagy L.G."/>
            <person name="Henrissat B."/>
            <person name="Grigoriev I.V."/>
            <person name="Yang Z.L."/>
            <person name="Xu J."/>
            <person name="Martin F.M."/>
        </authorList>
    </citation>
    <scope>NUCLEOTIDE SEQUENCE</scope>
    <source>
        <strain evidence="1">ATCC 28755</strain>
    </source>
</reference>
<evidence type="ECO:0000313" key="1">
    <source>
        <dbReference type="EMBL" id="KAH7914373.1"/>
    </source>
</evidence>